<keyword evidence="4" id="KW-1185">Reference proteome</keyword>
<organism evidence="3 4">
    <name type="scientific">Paenibacillus gyeongsangnamensis</name>
    <dbReference type="NCBI Taxonomy" id="3388067"/>
    <lineage>
        <taxon>Bacteria</taxon>
        <taxon>Bacillati</taxon>
        <taxon>Bacillota</taxon>
        <taxon>Bacilli</taxon>
        <taxon>Bacillales</taxon>
        <taxon>Paenibacillaceae</taxon>
        <taxon>Paenibacillus</taxon>
    </lineage>
</organism>
<dbReference type="Pfam" id="PF08327">
    <property type="entry name" value="AHSA1"/>
    <property type="match status" value="1"/>
</dbReference>
<name>A0ABT4QAD9_9BACL</name>
<dbReference type="Gene3D" id="3.30.530.20">
    <property type="match status" value="1"/>
</dbReference>
<dbReference type="InterPro" id="IPR023393">
    <property type="entry name" value="START-like_dom_sf"/>
</dbReference>
<dbReference type="SUPFAM" id="SSF55961">
    <property type="entry name" value="Bet v1-like"/>
    <property type="match status" value="1"/>
</dbReference>
<evidence type="ECO:0000256" key="1">
    <source>
        <dbReference type="ARBA" id="ARBA00006817"/>
    </source>
</evidence>
<comment type="caution">
    <text evidence="3">The sequence shown here is derived from an EMBL/GenBank/DDBJ whole genome shotgun (WGS) entry which is preliminary data.</text>
</comment>
<evidence type="ECO:0000313" key="4">
    <source>
        <dbReference type="Proteomes" id="UP001527882"/>
    </source>
</evidence>
<sequence length="152" mass="17042">MNSENESKSVTRELFIECRPETLFPFFTNPEKMTQWIGRHVLLEPKIGGAFRIDINDSNIAVGEYVELVPYEKVVLTWGWTHSQLMPPGSSTVEFRLYPEANGTRLVLTHSGLPVAGMPSQLQGWLHYTSRLQAVAQGRDPGPDPYATPSGR</sequence>
<dbReference type="Proteomes" id="UP001527882">
    <property type="component" value="Unassembled WGS sequence"/>
</dbReference>
<dbReference type="InterPro" id="IPR013538">
    <property type="entry name" value="ASHA1/2-like_C"/>
</dbReference>
<protein>
    <submittedName>
        <fullName evidence="3">SRPBCC family protein</fullName>
    </submittedName>
</protein>
<dbReference type="EMBL" id="JAQAGZ010000009">
    <property type="protein sequence ID" value="MCZ8513855.1"/>
    <property type="molecule type" value="Genomic_DNA"/>
</dbReference>
<comment type="similarity">
    <text evidence="1">Belongs to the AHA1 family.</text>
</comment>
<proteinExistence type="inferred from homology"/>
<evidence type="ECO:0000313" key="3">
    <source>
        <dbReference type="EMBL" id="MCZ8513855.1"/>
    </source>
</evidence>
<evidence type="ECO:0000259" key="2">
    <source>
        <dbReference type="Pfam" id="PF08327"/>
    </source>
</evidence>
<reference evidence="3 4" key="1">
    <citation type="submission" date="2022-12" db="EMBL/GenBank/DDBJ databases">
        <title>Draft genome sequence of Paenibacillus sp. dW9.</title>
        <authorList>
            <person name="Choi E.-W."/>
            <person name="Kim D.-U."/>
        </authorList>
    </citation>
    <scope>NUCLEOTIDE SEQUENCE [LARGE SCALE GENOMIC DNA]</scope>
    <source>
        <strain evidence="4">dW9</strain>
    </source>
</reference>
<feature type="domain" description="Activator of Hsp90 ATPase homologue 1/2-like C-terminal" evidence="2">
    <location>
        <begin position="18"/>
        <end position="135"/>
    </location>
</feature>
<gene>
    <name evidence="3" type="ORF">O9H85_15705</name>
</gene>
<accession>A0ABT4QAD9</accession>
<dbReference type="RefSeq" id="WP_269882378.1">
    <property type="nucleotide sequence ID" value="NZ_JAQAGZ010000009.1"/>
</dbReference>